<dbReference type="InterPro" id="IPR037401">
    <property type="entry name" value="SnoaL-like"/>
</dbReference>
<accession>A0A937RMM6</accession>
<proteinExistence type="predicted"/>
<name>A0A937RMM6_9ACTN</name>
<dbReference type="EMBL" id="JAEACQ010000281">
    <property type="protein sequence ID" value="MBL7631690.1"/>
    <property type="molecule type" value="Genomic_DNA"/>
</dbReference>
<dbReference type="Proteomes" id="UP000604475">
    <property type="component" value="Unassembled WGS sequence"/>
</dbReference>
<evidence type="ECO:0000259" key="1">
    <source>
        <dbReference type="Pfam" id="PF13577"/>
    </source>
</evidence>
<dbReference type="RefSeq" id="WP_203005953.1">
    <property type="nucleotide sequence ID" value="NZ_JADWYU010000192.1"/>
</dbReference>
<comment type="caution">
    <text evidence="2">The sequence shown here is derived from an EMBL/GenBank/DDBJ whole genome shotgun (WGS) entry which is preliminary data.</text>
</comment>
<sequence>MDLADRLALGELPSRYGDLIDDRNWRDLDQIFLADATFEIPGQVLDGLAEIREFMVQARHPRTHIMTNIYVDETPDGVILRFRLVGMRPDGRIMSGRYRDVVVKRPEGWRVARRVFTATPYEEPVPPSN</sequence>
<feature type="domain" description="SnoaL-like" evidence="1">
    <location>
        <begin position="2"/>
        <end position="114"/>
    </location>
</feature>
<reference evidence="2" key="1">
    <citation type="submission" date="2020-12" db="EMBL/GenBank/DDBJ databases">
        <title>Genomic characterization of non-nitrogen-fixing Frankia strains.</title>
        <authorList>
            <person name="Carlos-Shanley C."/>
            <person name="Guerra T."/>
            <person name="Hahn D."/>
        </authorList>
    </citation>
    <scope>NUCLEOTIDE SEQUENCE</scope>
    <source>
        <strain evidence="2">CN6</strain>
    </source>
</reference>
<dbReference type="Pfam" id="PF13577">
    <property type="entry name" value="SnoaL_4"/>
    <property type="match status" value="1"/>
</dbReference>
<dbReference type="Gene3D" id="3.10.450.50">
    <property type="match status" value="1"/>
</dbReference>
<dbReference type="CDD" id="cd00531">
    <property type="entry name" value="NTF2_like"/>
    <property type="match status" value="1"/>
</dbReference>
<dbReference type="SUPFAM" id="SSF54427">
    <property type="entry name" value="NTF2-like"/>
    <property type="match status" value="1"/>
</dbReference>
<keyword evidence="3" id="KW-1185">Reference proteome</keyword>
<dbReference type="AlphaFoldDB" id="A0A937RMM6"/>
<gene>
    <name evidence="2" type="ORF">I7412_31935</name>
</gene>
<evidence type="ECO:0000313" key="2">
    <source>
        <dbReference type="EMBL" id="MBL7631690.1"/>
    </source>
</evidence>
<protein>
    <submittedName>
        <fullName evidence="2">Nuclear transport factor 2 family protein</fullName>
    </submittedName>
</protein>
<dbReference type="InterPro" id="IPR032710">
    <property type="entry name" value="NTF2-like_dom_sf"/>
</dbReference>
<evidence type="ECO:0000313" key="3">
    <source>
        <dbReference type="Proteomes" id="UP000604475"/>
    </source>
</evidence>
<organism evidence="2 3">
    <name type="scientific">Frankia nepalensis</name>
    <dbReference type="NCBI Taxonomy" id="1836974"/>
    <lineage>
        <taxon>Bacteria</taxon>
        <taxon>Bacillati</taxon>
        <taxon>Actinomycetota</taxon>
        <taxon>Actinomycetes</taxon>
        <taxon>Frankiales</taxon>
        <taxon>Frankiaceae</taxon>
        <taxon>Frankia</taxon>
    </lineage>
</organism>